<evidence type="ECO:0000256" key="8">
    <source>
        <dbReference type="ARBA" id="ARBA00023224"/>
    </source>
</evidence>
<dbReference type="Proteomes" id="UP000747542">
    <property type="component" value="Unassembled WGS sequence"/>
</dbReference>
<feature type="transmembrane region" description="Helical" evidence="10">
    <location>
        <begin position="400"/>
        <end position="424"/>
    </location>
</feature>
<organism evidence="12 13">
    <name type="scientific">Homarus americanus</name>
    <name type="common">American lobster</name>
    <dbReference type="NCBI Taxonomy" id="6706"/>
    <lineage>
        <taxon>Eukaryota</taxon>
        <taxon>Metazoa</taxon>
        <taxon>Ecdysozoa</taxon>
        <taxon>Arthropoda</taxon>
        <taxon>Crustacea</taxon>
        <taxon>Multicrustacea</taxon>
        <taxon>Malacostraca</taxon>
        <taxon>Eumalacostraca</taxon>
        <taxon>Eucarida</taxon>
        <taxon>Decapoda</taxon>
        <taxon>Pleocyemata</taxon>
        <taxon>Astacidea</taxon>
        <taxon>Nephropoidea</taxon>
        <taxon>Nephropidae</taxon>
        <taxon>Homarus</taxon>
    </lineage>
</organism>
<evidence type="ECO:0000256" key="9">
    <source>
        <dbReference type="SAM" id="MobiDB-lite"/>
    </source>
</evidence>
<dbReference type="PROSITE" id="PS50262">
    <property type="entry name" value="G_PROTEIN_RECEP_F1_2"/>
    <property type="match status" value="1"/>
</dbReference>
<feature type="domain" description="G-protein coupled receptors family 1 profile" evidence="11">
    <location>
        <begin position="402"/>
        <end position="515"/>
    </location>
</feature>
<dbReference type="InterPro" id="IPR017452">
    <property type="entry name" value="GPCR_Rhodpsn_7TM"/>
</dbReference>
<evidence type="ECO:0000256" key="10">
    <source>
        <dbReference type="SAM" id="Phobius"/>
    </source>
</evidence>
<dbReference type="PRINTS" id="PR00237">
    <property type="entry name" value="GPCRRHODOPSN"/>
</dbReference>
<keyword evidence="4 10" id="KW-1133">Transmembrane helix</keyword>
<keyword evidence="7 12" id="KW-0675">Receptor</keyword>
<dbReference type="EMBL" id="JAHLQT010015640">
    <property type="protein sequence ID" value="KAG7169757.1"/>
    <property type="molecule type" value="Genomic_DNA"/>
</dbReference>
<evidence type="ECO:0000313" key="12">
    <source>
        <dbReference type="EMBL" id="KAG7169757.1"/>
    </source>
</evidence>
<feature type="compositionally biased region" description="Pro residues" evidence="9">
    <location>
        <begin position="349"/>
        <end position="372"/>
    </location>
</feature>
<gene>
    <name evidence="12" type="primary">NMUR2-L</name>
    <name evidence="12" type="ORF">Hamer_G013395</name>
</gene>
<dbReference type="GO" id="GO:0004930">
    <property type="term" value="F:G protein-coupled receptor activity"/>
    <property type="evidence" value="ECO:0007669"/>
    <property type="project" value="UniProtKB-KW"/>
</dbReference>
<keyword evidence="13" id="KW-1185">Reference proteome</keyword>
<dbReference type="PANTHER" id="PTHR24243:SF233">
    <property type="entry name" value="THYROTROPIN-RELEASING HORMONE RECEPTOR"/>
    <property type="match status" value="1"/>
</dbReference>
<feature type="non-terminal residue" evidence="12">
    <location>
        <position position="1"/>
    </location>
</feature>
<dbReference type="Pfam" id="PF00001">
    <property type="entry name" value="7tm_1"/>
    <property type="match status" value="1"/>
</dbReference>
<feature type="compositionally biased region" description="Pro residues" evidence="9">
    <location>
        <begin position="1"/>
        <end position="12"/>
    </location>
</feature>
<comment type="similarity">
    <text evidence="2">Belongs to the G-protein coupled receptor 1 family.</text>
</comment>
<feature type="region of interest" description="Disordered" evidence="9">
    <location>
        <begin position="527"/>
        <end position="561"/>
    </location>
</feature>
<sequence length="561" mass="61239">SHPRLLPTPPHASSPHALPHTLPHAFHAPLPHLPTPPTLFPTLPHCPPSHLPTSTSHGSPCTPHSPPFTSSLTIPSHASLPHASLTLPSRFLPHASPRFSPHASSPHASSPTLFPTLPPPRFLSRFLPTLTHHAHTCAPPSTTHYSSPRFPPHTFPPHAFLPHASSTLLSPRFLLHTPFPTLPSLISLPPLTPLPHASSLTLPPHASPHQPPSHFLPHASSPLPHLPTLSLRPHASPHFLPTASSSHSLSLTLSSPRLPTLFLHAPPPTPFPSTLPPHALPYILPLHSPHPSPSLLTSPHNPRFLPHASFLALPSFSPRFLPTPLPTPPQLLPHTSPTPPTLPPHASSPLPPHASLPTLPPPSLPPHSPRLPTRFPPHASPLTLLPTPPHASPHFYLTQLHVFVVSSMVVLFFLPLLVLVVLYWRIARQLLLEDKQLCKDKPNPNLQARKQVVVMLGTVVVVFFVCLLPHRVFSLWFIFTTKESEQSLGQEVYYNLLYAFRILVYFNSAINPVGGCASRGAGEVVGAADGHQQQHRQQHYTHQQPQQVSPSLEEPETLSPL</sequence>
<dbReference type="InterPro" id="IPR000276">
    <property type="entry name" value="GPCR_Rhodpsn"/>
</dbReference>
<protein>
    <submittedName>
        <fullName evidence="12">Neuromedin-U receptor 2-like</fullName>
    </submittedName>
</protein>
<dbReference type="SUPFAM" id="SSF81321">
    <property type="entry name" value="Family A G protein-coupled receptor-like"/>
    <property type="match status" value="1"/>
</dbReference>
<evidence type="ECO:0000259" key="11">
    <source>
        <dbReference type="PROSITE" id="PS50262"/>
    </source>
</evidence>
<feature type="region of interest" description="Disordered" evidence="9">
    <location>
        <begin position="50"/>
        <end position="75"/>
    </location>
</feature>
<proteinExistence type="inferred from homology"/>
<feature type="compositionally biased region" description="Low complexity" evidence="9">
    <location>
        <begin position="13"/>
        <end position="23"/>
    </location>
</feature>
<evidence type="ECO:0000256" key="4">
    <source>
        <dbReference type="ARBA" id="ARBA00022989"/>
    </source>
</evidence>
<reference evidence="12" key="1">
    <citation type="journal article" date="2021" name="Sci. Adv.">
        <title>The American lobster genome reveals insights on longevity, neural, and immune adaptations.</title>
        <authorList>
            <person name="Polinski J.M."/>
            <person name="Zimin A.V."/>
            <person name="Clark K.F."/>
            <person name="Kohn A.B."/>
            <person name="Sadowski N."/>
            <person name="Timp W."/>
            <person name="Ptitsyn A."/>
            <person name="Khanna P."/>
            <person name="Romanova D.Y."/>
            <person name="Williams P."/>
            <person name="Greenwood S.J."/>
            <person name="Moroz L.L."/>
            <person name="Walt D.R."/>
            <person name="Bodnar A.G."/>
        </authorList>
    </citation>
    <scope>NUCLEOTIDE SEQUENCE</scope>
    <source>
        <strain evidence="12">GMGI-L3</strain>
    </source>
</reference>
<evidence type="ECO:0000256" key="2">
    <source>
        <dbReference type="ARBA" id="ARBA00010663"/>
    </source>
</evidence>
<feature type="transmembrane region" description="Helical" evidence="10">
    <location>
        <begin position="452"/>
        <end position="472"/>
    </location>
</feature>
<keyword evidence="6 10" id="KW-0472">Membrane</keyword>
<feature type="compositionally biased region" description="Pro residues" evidence="9">
    <location>
        <begin position="327"/>
        <end position="343"/>
    </location>
</feature>
<feature type="region of interest" description="Disordered" evidence="9">
    <location>
        <begin position="1"/>
        <end position="23"/>
    </location>
</feature>
<evidence type="ECO:0000256" key="6">
    <source>
        <dbReference type="ARBA" id="ARBA00023136"/>
    </source>
</evidence>
<keyword evidence="8" id="KW-0807">Transducer</keyword>
<name>A0A8J5K366_HOMAM</name>
<dbReference type="AlphaFoldDB" id="A0A8J5K366"/>
<comment type="subcellular location">
    <subcellularLocation>
        <location evidence="1">Membrane</location>
        <topology evidence="1">Multi-pass membrane protein</topology>
    </subcellularLocation>
</comment>
<dbReference type="Gene3D" id="1.20.1070.10">
    <property type="entry name" value="Rhodopsin 7-helix transmembrane proteins"/>
    <property type="match status" value="1"/>
</dbReference>
<evidence type="ECO:0000256" key="3">
    <source>
        <dbReference type="ARBA" id="ARBA00022692"/>
    </source>
</evidence>
<evidence type="ECO:0000313" key="13">
    <source>
        <dbReference type="Proteomes" id="UP000747542"/>
    </source>
</evidence>
<keyword evidence="5" id="KW-0297">G-protein coupled receptor</keyword>
<accession>A0A8J5K366</accession>
<evidence type="ECO:0000256" key="5">
    <source>
        <dbReference type="ARBA" id="ARBA00023040"/>
    </source>
</evidence>
<evidence type="ECO:0000256" key="1">
    <source>
        <dbReference type="ARBA" id="ARBA00004141"/>
    </source>
</evidence>
<evidence type="ECO:0000256" key="7">
    <source>
        <dbReference type="ARBA" id="ARBA00023170"/>
    </source>
</evidence>
<keyword evidence="3 10" id="KW-0812">Transmembrane</keyword>
<dbReference type="PANTHER" id="PTHR24243">
    <property type="entry name" value="G-PROTEIN COUPLED RECEPTOR"/>
    <property type="match status" value="1"/>
</dbReference>
<comment type="caution">
    <text evidence="12">The sequence shown here is derived from an EMBL/GenBank/DDBJ whole genome shotgun (WGS) entry which is preliminary data.</text>
</comment>
<dbReference type="GO" id="GO:0005886">
    <property type="term" value="C:plasma membrane"/>
    <property type="evidence" value="ECO:0007669"/>
    <property type="project" value="TreeGrafter"/>
</dbReference>
<feature type="region of interest" description="Disordered" evidence="9">
    <location>
        <begin position="327"/>
        <end position="372"/>
    </location>
</feature>